<dbReference type="PROSITE" id="PS50943">
    <property type="entry name" value="HTH_CROC1"/>
    <property type="match status" value="1"/>
</dbReference>
<gene>
    <name evidence="2" type="ORF">Q3C12_34625</name>
</gene>
<protein>
    <submittedName>
        <fullName evidence="2">Helix-turn-helix transcriptional regulator</fullName>
    </submittedName>
</protein>
<dbReference type="InterPro" id="IPR010982">
    <property type="entry name" value="Lambda_DNA-bd_dom_sf"/>
</dbReference>
<dbReference type="Proteomes" id="UP001168883">
    <property type="component" value="Unassembled WGS sequence"/>
</dbReference>
<dbReference type="SUPFAM" id="SSF47413">
    <property type="entry name" value="lambda repressor-like DNA-binding domains"/>
    <property type="match status" value="1"/>
</dbReference>
<dbReference type="RefSeq" id="WP_302881579.1">
    <property type="nucleotide sequence ID" value="NZ_JAUMKJ010000105.1"/>
</dbReference>
<comment type="caution">
    <text evidence="2">The sequence shown here is derived from an EMBL/GenBank/DDBJ whole genome shotgun (WGS) entry which is preliminary data.</text>
</comment>
<reference evidence="2" key="1">
    <citation type="submission" date="2023-07" db="EMBL/GenBank/DDBJ databases">
        <authorList>
            <person name="Aktuganov G."/>
            <person name="Boyko T."/>
            <person name="Delegan Y."/>
            <person name="Galimzianova N."/>
            <person name="Gilvanova E."/>
            <person name="Korobov V."/>
            <person name="Kuzmina L."/>
            <person name="Melentiev A."/>
            <person name="Milman P."/>
            <person name="Ryabova A."/>
            <person name="Stupak E."/>
            <person name="Yasakov T."/>
            <person name="Zharikova N."/>
            <person name="Zhurenko E."/>
        </authorList>
    </citation>
    <scope>NUCLEOTIDE SEQUENCE</scope>
    <source>
        <strain evidence="2">IB-739</strain>
    </source>
</reference>
<sequence length="250" mass="29613">MTGFEFIAKAFKASYTDIAKRLDLTTSTVADWASGRRPIPKDKLPLVSKLFRIDEEYFQKKELTEVEKIKIEINYLERASKRDTHEVEHTITDDDGNVHEAYFWHNPHEGELRYKYEELACEELVLKLRRILNYDFHLDMEYTRANDHFKVVKQLADLLAQDEGKEGNEEYEEITEEEVQRRRNVSIKVDALRSMLHFLNGGKLLGFGKIDLFEQELFDLLRKYDVIDTEPPKDKRSYEPFDQVSSKHKF</sequence>
<accession>A0ABT8VMD3</accession>
<keyword evidence="3" id="KW-1185">Reference proteome</keyword>
<name>A0ABT8VMD3_9BACL</name>
<organism evidence="2 3">
    <name type="scientific">Paenibacillus ehimensis</name>
    <dbReference type="NCBI Taxonomy" id="79264"/>
    <lineage>
        <taxon>Bacteria</taxon>
        <taxon>Bacillati</taxon>
        <taxon>Bacillota</taxon>
        <taxon>Bacilli</taxon>
        <taxon>Bacillales</taxon>
        <taxon>Paenibacillaceae</taxon>
        <taxon>Paenibacillus</taxon>
    </lineage>
</organism>
<evidence type="ECO:0000313" key="3">
    <source>
        <dbReference type="Proteomes" id="UP001168883"/>
    </source>
</evidence>
<dbReference type="CDD" id="cd00093">
    <property type="entry name" value="HTH_XRE"/>
    <property type="match status" value="1"/>
</dbReference>
<proteinExistence type="predicted"/>
<evidence type="ECO:0000259" key="1">
    <source>
        <dbReference type="PROSITE" id="PS50943"/>
    </source>
</evidence>
<feature type="domain" description="HTH cro/C1-type" evidence="1">
    <location>
        <begin position="16"/>
        <end position="58"/>
    </location>
</feature>
<dbReference type="InterPro" id="IPR001387">
    <property type="entry name" value="Cro/C1-type_HTH"/>
</dbReference>
<dbReference type="EMBL" id="JAUMKJ010000105">
    <property type="protein sequence ID" value="MDO3682134.1"/>
    <property type="molecule type" value="Genomic_DNA"/>
</dbReference>
<dbReference type="Gene3D" id="1.10.260.40">
    <property type="entry name" value="lambda repressor-like DNA-binding domains"/>
    <property type="match status" value="1"/>
</dbReference>
<evidence type="ECO:0000313" key="2">
    <source>
        <dbReference type="EMBL" id="MDO3682134.1"/>
    </source>
</evidence>